<keyword evidence="1" id="KW-1133">Transmembrane helix</keyword>
<reference evidence="2" key="1">
    <citation type="submission" date="2023-02" db="EMBL/GenBank/DDBJ databases">
        <title>Actinokineospora globicatena NBRC 15670.</title>
        <authorList>
            <person name="Ichikawa N."/>
            <person name="Sato H."/>
            <person name="Tonouchi N."/>
        </authorList>
    </citation>
    <scope>NUCLEOTIDE SEQUENCE</scope>
    <source>
        <strain evidence="2">NBRC 15670</strain>
    </source>
</reference>
<name>A0A9W6QF72_9PSEU</name>
<dbReference type="AlphaFoldDB" id="A0A9W6QF72"/>
<dbReference type="EMBL" id="BSSD01000001">
    <property type="protein sequence ID" value="GLW89836.1"/>
    <property type="molecule type" value="Genomic_DNA"/>
</dbReference>
<comment type="caution">
    <text evidence="2">The sequence shown here is derived from an EMBL/GenBank/DDBJ whole genome shotgun (WGS) entry which is preliminary data.</text>
</comment>
<keyword evidence="1" id="KW-0812">Transmembrane</keyword>
<proteinExistence type="predicted"/>
<sequence>MTNPDPAKALPPTHNTASIHAPTTMVQAGHISGSVHLNQPRGRRSPAGVAVAALGAVLIVAGTFAAPWATGGFFRPNITYSDLGALMAGMDASGLEGMAGTAPYLSAYFSYGGVLSVVLVSVLGLAATWPTGRGARPTTRGVAFLAALGAVGALLAAMMELENLVTMAPSIGVPIAGYGLVVVATLIGPGQVQRG</sequence>
<evidence type="ECO:0000313" key="2">
    <source>
        <dbReference type="EMBL" id="GLW89836.1"/>
    </source>
</evidence>
<gene>
    <name evidence="2" type="ORF">Aglo03_06520</name>
</gene>
<evidence type="ECO:0000313" key="3">
    <source>
        <dbReference type="Proteomes" id="UP001165042"/>
    </source>
</evidence>
<accession>A0A9W6QF72</accession>
<feature type="transmembrane region" description="Helical" evidence="1">
    <location>
        <begin position="47"/>
        <end position="69"/>
    </location>
</feature>
<protein>
    <submittedName>
        <fullName evidence="2">Uncharacterized protein</fullName>
    </submittedName>
</protein>
<feature type="transmembrane region" description="Helical" evidence="1">
    <location>
        <begin position="171"/>
        <end position="189"/>
    </location>
</feature>
<dbReference type="RefSeq" id="WP_285607344.1">
    <property type="nucleotide sequence ID" value="NZ_BSSD01000001.1"/>
</dbReference>
<dbReference type="Proteomes" id="UP001165042">
    <property type="component" value="Unassembled WGS sequence"/>
</dbReference>
<evidence type="ECO:0000256" key="1">
    <source>
        <dbReference type="SAM" id="Phobius"/>
    </source>
</evidence>
<keyword evidence="1" id="KW-0472">Membrane</keyword>
<organism evidence="2 3">
    <name type="scientific">Actinokineospora globicatena</name>
    <dbReference type="NCBI Taxonomy" id="103729"/>
    <lineage>
        <taxon>Bacteria</taxon>
        <taxon>Bacillati</taxon>
        <taxon>Actinomycetota</taxon>
        <taxon>Actinomycetes</taxon>
        <taxon>Pseudonocardiales</taxon>
        <taxon>Pseudonocardiaceae</taxon>
        <taxon>Actinokineospora</taxon>
    </lineage>
</organism>
<feature type="transmembrane region" description="Helical" evidence="1">
    <location>
        <begin position="108"/>
        <end position="129"/>
    </location>
</feature>
<feature type="transmembrane region" description="Helical" evidence="1">
    <location>
        <begin position="141"/>
        <end position="159"/>
    </location>
</feature>
<keyword evidence="3" id="KW-1185">Reference proteome</keyword>